<evidence type="ECO:0000256" key="6">
    <source>
        <dbReference type="ARBA" id="ARBA00052788"/>
    </source>
</evidence>
<dbReference type="InterPro" id="IPR030390">
    <property type="entry name" value="MeTrfase_TrmA_AS"/>
</dbReference>
<dbReference type="Pfam" id="PF05958">
    <property type="entry name" value="tRNA_U5-meth_tr"/>
    <property type="match status" value="1"/>
</dbReference>
<evidence type="ECO:0000256" key="4">
    <source>
        <dbReference type="ARBA" id="ARBA00022694"/>
    </source>
</evidence>
<evidence type="ECO:0000313" key="11">
    <source>
        <dbReference type="Proteomes" id="UP000478571"/>
    </source>
</evidence>
<dbReference type="PANTHER" id="PTHR47790:SF2">
    <property type="entry name" value="TRNA_TMRNA (URACIL-C(5))-METHYLTRANSFERASE"/>
    <property type="match status" value="1"/>
</dbReference>
<feature type="binding site" evidence="7">
    <location>
        <position position="223"/>
    </location>
    <ligand>
        <name>S-adenosyl-L-methionine</name>
        <dbReference type="ChEBI" id="CHEBI:59789"/>
    </ligand>
</feature>
<dbReference type="InterPro" id="IPR011869">
    <property type="entry name" value="TrmA_MeTrfase"/>
</dbReference>
<protein>
    <recommendedName>
        <fullName evidence="7">tRNA/tmRNA (uracil-C(5))-methyltransferase</fullName>
        <ecNumber evidence="7">2.1.1.35</ecNumber>
    </recommendedName>
    <alternativeName>
        <fullName evidence="7">tRNA (uracil(54)-C(5))-methyltransferase</fullName>
    </alternativeName>
    <alternativeName>
        <fullName evidence="7">tRNA(m5U54)-methyltransferase</fullName>
        <shortName evidence="7">RUMT</shortName>
    </alternativeName>
    <alternativeName>
        <fullName evidence="7">tmRNA (uracil(341)-C(5))-methyltransferase</fullName>
    </alternativeName>
</protein>
<dbReference type="EC" id="2.1.1.35" evidence="7"/>
<evidence type="ECO:0000256" key="5">
    <source>
        <dbReference type="ARBA" id="ARBA00051255"/>
    </source>
</evidence>
<feature type="binding site" evidence="7 8">
    <location>
        <position position="218"/>
    </location>
    <ligand>
        <name>S-adenosyl-L-methionine</name>
        <dbReference type="ChEBI" id="CHEBI:59789"/>
    </ligand>
</feature>
<dbReference type="GO" id="GO:0030488">
    <property type="term" value="P:tRNA methylation"/>
    <property type="evidence" value="ECO:0007669"/>
    <property type="project" value="UniProtKB-UniRule"/>
</dbReference>
<keyword evidence="11" id="KW-1185">Reference proteome</keyword>
<keyword evidence="4 7" id="KW-0819">tRNA processing</keyword>
<feature type="binding site" evidence="7 8">
    <location>
        <position position="239"/>
    </location>
    <ligand>
        <name>S-adenosyl-L-methionine</name>
        <dbReference type="ChEBI" id="CHEBI:59789"/>
    </ligand>
</feature>
<evidence type="ECO:0000256" key="2">
    <source>
        <dbReference type="ARBA" id="ARBA00022679"/>
    </source>
</evidence>
<dbReference type="CDD" id="cd02440">
    <property type="entry name" value="AdoMet_MTases"/>
    <property type="match status" value="1"/>
</dbReference>
<dbReference type="PROSITE" id="PS01231">
    <property type="entry name" value="TRMA_2"/>
    <property type="match status" value="1"/>
</dbReference>
<dbReference type="AlphaFoldDB" id="A0A6L8M1U8"/>
<keyword evidence="1 7" id="KW-0489">Methyltransferase</keyword>
<feature type="binding site" evidence="7 8">
    <location>
        <position position="190"/>
    </location>
    <ligand>
        <name>S-adenosyl-L-methionine</name>
        <dbReference type="ChEBI" id="CHEBI:59789"/>
    </ligand>
</feature>
<comment type="catalytic activity">
    <reaction evidence="6 7">
        <text>uridine(54) in tRNA + S-adenosyl-L-methionine = 5-methyluridine(54) in tRNA + S-adenosyl-L-homocysteine + H(+)</text>
        <dbReference type="Rhea" id="RHEA:42712"/>
        <dbReference type="Rhea" id="RHEA-COMP:10167"/>
        <dbReference type="Rhea" id="RHEA-COMP:10193"/>
        <dbReference type="ChEBI" id="CHEBI:15378"/>
        <dbReference type="ChEBI" id="CHEBI:57856"/>
        <dbReference type="ChEBI" id="CHEBI:59789"/>
        <dbReference type="ChEBI" id="CHEBI:65315"/>
        <dbReference type="ChEBI" id="CHEBI:74447"/>
        <dbReference type="EC" id="2.1.1.35"/>
    </reaction>
</comment>
<evidence type="ECO:0000256" key="9">
    <source>
        <dbReference type="PROSITE-ProRule" id="PRU10015"/>
    </source>
</evidence>
<feature type="active site" description="Nucleophile" evidence="7 8">
    <location>
        <position position="326"/>
    </location>
</feature>
<dbReference type="Proteomes" id="UP000478571">
    <property type="component" value="Unassembled WGS sequence"/>
</dbReference>
<comment type="function">
    <text evidence="7">Dual-specificity methyltransferase that catalyzes the formation of 5-methyluridine at position 54 (m5U54) in all tRNAs, and that of position 341 (m5U341) in tmRNA (transfer-mRNA).</text>
</comment>
<dbReference type="FunFam" id="2.40.50.1070:FF:000001">
    <property type="entry name" value="tRNA/tmRNA (uracil-C(5))-methyltransferase"/>
    <property type="match status" value="1"/>
</dbReference>
<feature type="binding site" evidence="7 8">
    <location>
        <position position="301"/>
    </location>
    <ligand>
        <name>S-adenosyl-L-methionine</name>
        <dbReference type="ChEBI" id="CHEBI:59789"/>
    </ligand>
</feature>
<keyword evidence="3 7" id="KW-0949">S-adenosyl-L-methionine</keyword>
<dbReference type="HAMAP" id="MF_01011">
    <property type="entry name" value="RNA_methyltr_TrmA"/>
    <property type="match status" value="1"/>
</dbReference>
<comment type="caution">
    <text evidence="10">The sequence shown here is derived from an EMBL/GenBank/DDBJ whole genome shotgun (WGS) entry which is preliminary data.</text>
</comment>
<evidence type="ECO:0000313" key="10">
    <source>
        <dbReference type="EMBL" id="MYM61466.1"/>
    </source>
</evidence>
<feature type="active site" evidence="9">
    <location>
        <position position="326"/>
    </location>
</feature>
<name>A0A6L8M1U8_9VIBR</name>
<dbReference type="Gene3D" id="2.40.50.1070">
    <property type="match status" value="1"/>
</dbReference>
<comment type="similarity">
    <text evidence="7">Belongs to the class I-like SAM-binding methyltransferase superfamily. RNA M5U methyltransferase family. TrmA subfamily.</text>
</comment>
<dbReference type="GO" id="GO:0019843">
    <property type="term" value="F:rRNA binding"/>
    <property type="evidence" value="ECO:0007669"/>
    <property type="project" value="TreeGrafter"/>
</dbReference>
<evidence type="ECO:0000256" key="1">
    <source>
        <dbReference type="ARBA" id="ARBA00022603"/>
    </source>
</evidence>
<comment type="catalytic activity">
    <reaction evidence="5 7">
        <text>uridine(341) in tmRNA + S-adenosyl-L-methionine = 5-methyluridine(341) in tmRNA + S-adenosyl-L-homocysteine + H(+)</text>
        <dbReference type="Rhea" id="RHEA:43612"/>
        <dbReference type="Rhea" id="RHEA-COMP:10630"/>
        <dbReference type="Rhea" id="RHEA-COMP:10631"/>
        <dbReference type="ChEBI" id="CHEBI:15378"/>
        <dbReference type="ChEBI" id="CHEBI:57856"/>
        <dbReference type="ChEBI" id="CHEBI:59789"/>
        <dbReference type="ChEBI" id="CHEBI:65315"/>
        <dbReference type="ChEBI" id="CHEBI:74447"/>
    </reaction>
</comment>
<accession>A0A6L8M1U8</accession>
<dbReference type="GO" id="GO:0005829">
    <property type="term" value="C:cytosol"/>
    <property type="evidence" value="ECO:0007669"/>
    <property type="project" value="TreeGrafter"/>
</dbReference>
<evidence type="ECO:0000256" key="8">
    <source>
        <dbReference type="PROSITE-ProRule" id="PRU01024"/>
    </source>
</evidence>
<keyword evidence="2 7" id="KW-0808">Transferase</keyword>
<gene>
    <name evidence="7 10" type="primary">trmA</name>
    <name evidence="10" type="ORF">GTG28_19855</name>
</gene>
<proteinExistence type="inferred from homology"/>
<dbReference type="NCBIfam" id="TIGR02143">
    <property type="entry name" value="trmA_only"/>
    <property type="match status" value="1"/>
</dbReference>
<feature type="active site" description="Proton acceptor" evidence="7">
    <location>
        <position position="360"/>
    </location>
</feature>
<sequence>MANLDVNPQDYQEQLNEKKARLEQMFTCYQMPKLEVFESESQHYRMRSEFRVWHEGDDLYYIMFNQETREKYRVDQFPAASGLINEVMPLLMDEMKNNDSLRRKLFQVDFLSTLSGEILISLLYHRQLDEKWIENAKALKQRLIDKGYKLNIIGRARKMKIVLDRDYVIEKLNVNGQPYLYQQVENSFTQPNGKVAEKMLEWAIDCTRDSRGDLLELYCGNGNFSLALAQNFRRVLATELAKPSVESAQYNIAANKIDNVQILRLSAEEFTQAIEGKREFRRLKDAGVDLKSYDCNTIFVDPPRAGMDIDTCKMVQGYQRIVYISCNPETLKDNLDVLCQTHKVTRFALFDQFPYTHHMEAGVMLERKI</sequence>
<dbReference type="GO" id="GO:0030697">
    <property type="term" value="F:tRNA (uracil(54)-C5)-methyltransferase activity, S-adenosyl methionine-dependent"/>
    <property type="evidence" value="ECO:0007669"/>
    <property type="project" value="UniProtKB-UniRule"/>
</dbReference>
<dbReference type="PANTHER" id="PTHR47790">
    <property type="entry name" value="TRNA/TMRNA (URACIL-C(5))-METHYLTRANSFERASE"/>
    <property type="match status" value="1"/>
</dbReference>
<dbReference type="SUPFAM" id="SSF53335">
    <property type="entry name" value="S-adenosyl-L-methionine-dependent methyltransferases"/>
    <property type="match status" value="1"/>
</dbReference>
<dbReference type="InterPro" id="IPR030391">
    <property type="entry name" value="MeTrfase_TrmA_CS"/>
</dbReference>
<dbReference type="EMBL" id="WWEU01000013">
    <property type="protein sequence ID" value="MYM61466.1"/>
    <property type="molecule type" value="Genomic_DNA"/>
</dbReference>
<reference evidence="10 11" key="1">
    <citation type="submission" date="2020-01" db="EMBL/GenBank/DDBJ databases">
        <title>Draft Genome Sequence of Vibrio sp. strain OCN044, Isolated from a Healthy Coral at Palmyra Atoll.</title>
        <authorList>
            <person name="Videau P."/>
            <person name="Loughran R."/>
            <person name="Esquivel A."/>
            <person name="Deadmond M."/>
            <person name="Paddock B.E."/>
            <person name="Saw J.H."/>
            <person name="Ushijima B."/>
        </authorList>
    </citation>
    <scope>NUCLEOTIDE SEQUENCE [LARGE SCALE GENOMIC DNA]</scope>
    <source>
        <strain evidence="10 11">OCN044</strain>
    </source>
</reference>
<dbReference type="PROSITE" id="PS51687">
    <property type="entry name" value="SAM_MT_RNA_M5U"/>
    <property type="match status" value="1"/>
</dbReference>
<dbReference type="FunFam" id="3.40.50.150:FF:000012">
    <property type="entry name" value="tRNA/tmRNA (uracil-C(5))-methyltransferase"/>
    <property type="match status" value="1"/>
</dbReference>
<evidence type="ECO:0000256" key="3">
    <source>
        <dbReference type="ARBA" id="ARBA00022691"/>
    </source>
</evidence>
<dbReference type="Gene3D" id="3.40.50.150">
    <property type="entry name" value="Vaccinia Virus protein VP39"/>
    <property type="match status" value="1"/>
</dbReference>
<dbReference type="RefSeq" id="WP_160932889.1">
    <property type="nucleotide sequence ID" value="NZ_WWEU01000013.1"/>
</dbReference>
<dbReference type="InterPro" id="IPR010280">
    <property type="entry name" value="U5_MeTrfase_fam"/>
</dbReference>
<dbReference type="PROSITE" id="PS01230">
    <property type="entry name" value="TRMA_1"/>
    <property type="match status" value="1"/>
</dbReference>
<dbReference type="GO" id="GO:0000049">
    <property type="term" value="F:tRNA binding"/>
    <property type="evidence" value="ECO:0007669"/>
    <property type="project" value="TreeGrafter"/>
</dbReference>
<dbReference type="InterPro" id="IPR029063">
    <property type="entry name" value="SAM-dependent_MTases_sf"/>
</dbReference>
<evidence type="ECO:0000256" key="7">
    <source>
        <dbReference type="HAMAP-Rule" id="MF_01011"/>
    </source>
</evidence>
<organism evidence="10 11">
    <name type="scientific">Vibrio tetraodonis subsp. pristinus</name>
    <dbReference type="NCBI Taxonomy" id="2695891"/>
    <lineage>
        <taxon>Bacteria</taxon>
        <taxon>Pseudomonadati</taxon>
        <taxon>Pseudomonadota</taxon>
        <taxon>Gammaproteobacteria</taxon>
        <taxon>Vibrionales</taxon>
        <taxon>Vibrionaceae</taxon>
        <taxon>Vibrio</taxon>
    </lineage>
</organism>